<keyword evidence="2 5" id="KW-0479">Metal-binding</keyword>
<accession>W4K8M8</accession>
<evidence type="ECO:0000256" key="1">
    <source>
        <dbReference type="ARBA" id="ARBA00008056"/>
    </source>
</evidence>
<dbReference type="Pfam" id="PF03171">
    <property type="entry name" value="2OG-FeII_Oxy"/>
    <property type="match status" value="1"/>
</dbReference>
<dbReference type="InterPro" id="IPR027443">
    <property type="entry name" value="IPNS-like_sf"/>
</dbReference>
<feature type="domain" description="Fe2OG dioxygenase" evidence="6">
    <location>
        <begin position="194"/>
        <end position="297"/>
    </location>
</feature>
<evidence type="ECO:0000313" key="7">
    <source>
        <dbReference type="EMBL" id="ETW82143.1"/>
    </source>
</evidence>
<dbReference type="GO" id="GO:0046872">
    <property type="term" value="F:metal ion binding"/>
    <property type="evidence" value="ECO:0007669"/>
    <property type="project" value="UniProtKB-KW"/>
</dbReference>
<dbReference type="KEGG" id="hir:HETIRDRAFT_317116"/>
<evidence type="ECO:0000259" key="6">
    <source>
        <dbReference type="PROSITE" id="PS51471"/>
    </source>
</evidence>
<dbReference type="GeneID" id="20670391"/>
<dbReference type="InterPro" id="IPR005123">
    <property type="entry name" value="Oxoglu/Fe-dep_dioxygenase_dom"/>
</dbReference>
<dbReference type="InParanoid" id="W4K8M8"/>
<dbReference type="Gene3D" id="2.60.120.330">
    <property type="entry name" value="B-lactam Antibiotic, Isopenicillin N Synthase, Chain"/>
    <property type="match status" value="1"/>
</dbReference>
<reference evidence="7 8" key="1">
    <citation type="journal article" date="2012" name="New Phytol.">
        <title>Insight into trade-off between wood decay and parasitism from the genome of a fungal forest pathogen.</title>
        <authorList>
            <person name="Olson A."/>
            <person name="Aerts A."/>
            <person name="Asiegbu F."/>
            <person name="Belbahri L."/>
            <person name="Bouzid O."/>
            <person name="Broberg A."/>
            <person name="Canback B."/>
            <person name="Coutinho P.M."/>
            <person name="Cullen D."/>
            <person name="Dalman K."/>
            <person name="Deflorio G."/>
            <person name="van Diepen L.T."/>
            <person name="Dunand C."/>
            <person name="Duplessis S."/>
            <person name="Durling M."/>
            <person name="Gonthier P."/>
            <person name="Grimwood J."/>
            <person name="Fossdal C.G."/>
            <person name="Hansson D."/>
            <person name="Henrissat B."/>
            <person name="Hietala A."/>
            <person name="Himmelstrand K."/>
            <person name="Hoffmeister D."/>
            <person name="Hogberg N."/>
            <person name="James T.Y."/>
            <person name="Karlsson M."/>
            <person name="Kohler A."/>
            <person name="Kues U."/>
            <person name="Lee Y.H."/>
            <person name="Lin Y.C."/>
            <person name="Lind M."/>
            <person name="Lindquist E."/>
            <person name="Lombard V."/>
            <person name="Lucas S."/>
            <person name="Lunden K."/>
            <person name="Morin E."/>
            <person name="Murat C."/>
            <person name="Park J."/>
            <person name="Raffaello T."/>
            <person name="Rouze P."/>
            <person name="Salamov A."/>
            <person name="Schmutz J."/>
            <person name="Solheim H."/>
            <person name="Stahlberg J."/>
            <person name="Velez H."/>
            <person name="de Vries R.P."/>
            <person name="Wiebenga A."/>
            <person name="Woodward S."/>
            <person name="Yakovlev I."/>
            <person name="Garbelotto M."/>
            <person name="Martin F."/>
            <person name="Grigoriev I.V."/>
            <person name="Stenlid J."/>
        </authorList>
    </citation>
    <scope>NUCLEOTIDE SEQUENCE [LARGE SCALE GENOMIC DNA]</scope>
    <source>
        <strain evidence="7 8">TC 32-1</strain>
    </source>
</reference>
<dbReference type="InterPro" id="IPR026992">
    <property type="entry name" value="DIOX_N"/>
</dbReference>
<dbReference type="PRINTS" id="PR00682">
    <property type="entry name" value="IPNSYNTHASE"/>
</dbReference>
<keyword evidence="8" id="KW-1185">Reference proteome</keyword>
<dbReference type="HOGENOM" id="CLU_010119_6_3_1"/>
<dbReference type="OrthoDB" id="288590at2759"/>
<dbReference type="GO" id="GO:0016491">
    <property type="term" value="F:oxidoreductase activity"/>
    <property type="evidence" value="ECO:0007669"/>
    <property type="project" value="UniProtKB-KW"/>
</dbReference>
<evidence type="ECO:0000256" key="5">
    <source>
        <dbReference type="RuleBase" id="RU003682"/>
    </source>
</evidence>
<dbReference type="EMBL" id="KI925458">
    <property type="protein sequence ID" value="ETW82143.1"/>
    <property type="molecule type" value="Genomic_DNA"/>
</dbReference>
<keyword evidence="3 5" id="KW-0560">Oxidoreductase</keyword>
<gene>
    <name evidence="7" type="ORF">HETIRDRAFT_317116</name>
</gene>
<keyword evidence="4 5" id="KW-0408">Iron</keyword>
<dbReference type="PANTHER" id="PTHR10209:SF885">
    <property type="entry name" value="2OG-FE(II) OXYGENASE FAMILY, PUTATIVE (AFU_ORTHOLOGUE AFUA_2G00750)-RELATED"/>
    <property type="match status" value="1"/>
</dbReference>
<evidence type="ECO:0000256" key="2">
    <source>
        <dbReference type="ARBA" id="ARBA00022723"/>
    </source>
</evidence>
<sequence>MANRPLFLANVRTDSSFDEIPVIDIQWGNKLEASVRRDIADQIRDACVNVGFFYVKNHGISEAATLGALDAAKRFFALPTDTKKKLDIHNSANYKGYTALLGENTNPDNHGDLHEGFDLGWESLPGSPDKTIERDDGAMAGSNVWPNESDIPGFREDTVKYYHTAVRLGQYLFQLFALALDLPESFFDDKTTKPAAIMRLLHYPPQAGKVEDRTIGIGAHTDYECFTILWQQPGIQALQVLNASGKWIDAAPIPGTLVVNLGDQFARWTNDVFKSTVHRAINRSGAERYSVPLFFGTDYNVPLEILPSCVSADTPAKYEVITAGEYVKSRLEATYAHSK</sequence>
<dbReference type="RefSeq" id="XP_009546699.1">
    <property type="nucleotide sequence ID" value="XM_009548404.1"/>
</dbReference>
<name>W4K8M8_HETIT</name>
<dbReference type="PROSITE" id="PS51471">
    <property type="entry name" value="FE2OG_OXY"/>
    <property type="match status" value="1"/>
</dbReference>
<comment type="similarity">
    <text evidence="1 5">Belongs to the iron/ascorbate-dependent oxidoreductase family.</text>
</comment>
<proteinExistence type="inferred from homology"/>
<organism evidence="7 8">
    <name type="scientific">Heterobasidion irregulare (strain TC 32-1)</name>
    <dbReference type="NCBI Taxonomy" id="747525"/>
    <lineage>
        <taxon>Eukaryota</taxon>
        <taxon>Fungi</taxon>
        <taxon>Dikarya</taxon>
        <taxon>Basidiomycota</taxon>
        <taxon>Agaricomycotina</taxon>
        <taxon>Agaricomycetes</taxon>
        <taxon>Russulales</taxon>
        <taxon>Bondarzewiaceae</taxon>
        <taxon>Heterobasidion</taxon>
        <taxon>Heterobasidion annosum species complex</taxon>
    </lineage>
</organism>
<dbReference type="Pfam" id="PF14226">
    <property type="entry name" value="DIOX_N"/>
    <property type="match status" value="1"/>
</dbReference>
<evidence type="ECO:0000313" key="8">
    <source>
        <dbReference type="Proteomes" id="UP000030671"/>
    </source>
</evidence>
<dbReference type="AlphaFoldDB" id="W4K8M8"/>
<evidence type="ECO:0000256" key="4">
    <source>
        <dbReference type="ARBA" id="ARBA00023004"/>
    </source>
</evidence>
<dbReference type="FunCoup" id="W4K8M8">
    <property type="interactions" value="5"/>
</dbReference>
<dbReference type="PANTHER" id="PTHR10209">
    <property type="entry name" value="OXIDOREDUCTASE, 2OG-FE II OXYGENASE FAMILY PROTEIN"/>
    <property type="match status" value="1"/>
</dbReference>
<dbReference type="Proteomes" id="UP000030671">
    <property type="component" value="Unassembled WGS sequence"/>
</dbReference>
<dbReference type="InterPro" id="IPR044861">
    <property type="entry name" value="IPNS-like_FE2OG_OXY"/>
</dbReference>
<dbReference type="SUPFAM" id="SSF51197">
    <property type="entry name" value="Clavaminate synthase-like"/>
    <property type="match status" value="1"/>
</dbReference>
<protein>
    <recommendedName>
        <fullName evidence="6">Fe2OG dioxygenase domain-containing protein</fullName>
    </recommendedName>
</protein>
<dbReference type="eggNOG" id="KOG0143">
    <property type="taxonomic scope" value="Eukaryota"/>
</dbReference>
<evidence type="ECO:0000256" key="3">
    <source>
        <dbReference type="ARBA" id="ARBA00023002"/>
    </source>
</evidence>